<dbReference type="RefSeq" id="WP_162446194.1">
    <property type="nucleotide sequence ID" value="NZ_CP048222.1"/>
</dbReference>
<keyword evidence="1" id="KW-0732">Signal</keyword>
<evidence type="ECO:0000313" key="2">
    <source>
        <dbReference type="EMBL" id="QHT70212.1"/>
    </source>
</evidence>
<proteinExistence type="predicted"/>
<dbReference type="Proteomes" id="UP000480178">
    <property type="component" value="Chromosome"/>
</dbReference>
<dbReference type="EMBL" id="CP048222">
    <property type="protein sequence ID" value="QHT70212.1"/>
    <property type="molecule type" value="Genomic_DNA"/>
</dbReference>
<dbReference type="InterPro" id="IPR025535">
    <property type="entry name" value="DUF4421"/>
</dbReference>
<protein>
    <submittedName>
        <fullName evidence="2">DUF4421 domain-containing protein</fullName>
    </submittedName>
</protein>
<keyword evidence="3" id="KW-1185">Reference proteome</keyword>
<organism evidence="2 3">
    <name type="scientific">Rhodocytophaga rosea</name>
    <dbReference type="NCBI Taxonomy" id="2704465"/>
    <lineage>
        <taxon>Bacteria</taxon>
        <taxon>Pseudomonadati</taxon>
        <taxon>Bacteroidota</taxon>
        <taxon>Cytophagia</taxon>
        <taxon>Cytophagales</taxon>
        <taxon>Rhodocytophagaceae</taxon>
        <taxon>Rhodocytophaga</taxon>
    </lineage>
</organism>
<evidence type="ECO:0000313" key="3">
    <source>
        <dbReference type="Proteomes" id="UP000480178"/>
    </source>
</evidence>
<feature type="signal peptide" evidence="1">
    <location>
        <begin position="1"/>
        <end position="19"/>
    </location>
</feature>
<dbReference type="AlphaFoldDB" id="A0A6C0GRP2"/>
<feature type="chain" id="PRO_5025524622" evidence="1">
    <location>
        <begin position="20"/>
        <end position="358"/>
    </location>
</feature>
<evidence type="ECO:0000256" key="1">
    <source>
        <dbReference type="SAM" id="SignalP"/>
    </source>
</evidence>
<dbReference type="KEGG" id="rhoz:GXP67_27980"/>
<dbReference type="Pfam" id="PF14391">
    <property type="entry name" value="DUF4421"/>
    <property type="match status" value="1"/>
</dbReference>
<gene>
    <name evidence="2" type="ORF">GXP67_27980</name>
</gene>
<sequence>MKYLVVTLLFVCVTAAVTAQTVGDVVTKSDTSRNAYIKDFPQHYMFRMFFANRNFSFNLRSRVGERRTIHYAPNGQNFIGFGFFYKKAGLELGIKLPVSNKLNERYGNTKYIDLQTNYYGDKIGADLAFQRYRGFYVKNPFEADSAWIPGNNYPQRRDITTLNLGANVYYIFNNKKFSYRAAFAQTEQQTKSAGSFVLMGAASHLRFRGANSFIPSSQLVAFGENTNFRQGNFYSLAILPGYAHTFIVEEFYLSLSFHMGVGIQHKHYLINERVYDDLNISRKNNMRIAGGYYGKKFLGGLSVIIDNTPIQMQNVVLSASTYNVKIFVGYRFHSKKLDTQMERVNKKVKGYKKRYLKR</sequence>
<name>A0A6C0GRP2_9BACT</name>
<reference evidence="2 3" key="1">
    <citation type="submission" date="2020-01" db="EMBL/GenBank/DDBJ databases">
        <authorList>
            <person name="Kim M.K."/>
        </authorList>
    </citation>
    <scope>NUCLEOTIDE SEQUENCE [LARGE SCALE GENOMIC DNA]</scope>
    <source>
        <strain evidence="2 3">172606-1</strain>
    </source>
</reference>
<accession>A0A6C0GRP2</accession>